<gene>
    <name evidence="2" type="ORF">QBC32DRAFT_374468</name>
</gene>
<protein>
    <submittedName>
        <fullName evidence="2">Uncharacterized protein</fullName>
    </submittedName>
</protein>
<organism evidence="2 3">
    <name type="scientific">Pseudoneurospora amorphoporcata</name>
    <dbReference type="NCBI Taxonomy" id="241081"/>
    <lineage>
        <taxon>Eukaryota</taxon>
        <taxon>Fungi</taxon>
        <taxon>Dikarya</taxon>
        <taxon>Ascomycota</taxon>
        <taxon>Pezizomycotina</taxon>
        <taxon>Sordariomycetes</taxon>
        <taxon>Sordariomycetidae</taxon>
        <taxon>Sordariales</taxon>
        <taxon>Sordariaceae</taxon>
        <taxon>Pseudoneurospora</taxon>
    </lineage>
</organism>
<sequence length="112" mass="12771">MYQSFRGKHQILRQAKPAEKGGHKPTFNKSRNVSKPWLDYTQLHNTKDLYPVTSARIPLGIQKRGPRSVPSFLQPGPIHNLGEVGPYDTFVTAIFSTKQLLYHPHGFSRLMD</sequence>
<keyword evidence="3" id="KW-1185">Reference proteome</keyword>
<feature type="compositionally biased region" description="Basic residues" evidence="1">
    <location>
        <begin position="1"/>
        <end position="11"/>
    </location>
</feature>
<evidence type="ECO:0000313" key="2">
    <source>
        <dbReference type="EMBL" id="KAK3947193.1"/>
    </source>
</evidence>
<accession>A0AAN6SBL2</accession>
<dbReference type="Proteomes" id="UP001303222">
    <property type="component" value="Unassembled WGS sequence"/>
</dbReference>
<proteinExistence type="predicted"/>
<comment type="caution">
    <text evidence="2">The sequence shown here is derived from an EMBL/GenBank/DDBJ whole genome shotgun (WGS) entry which is preliminary data.</text>
</comment>
<dbReference type="EMBL" id="MU859391">
    <property type="protein sequence ID" value="KAK3947193.1"/>
    <property type="molecule type" value="Genomic_DNA"/>
</dbReference>
<evidence type="ECO:0000313" key="3">
    <source>
        <dbReference type="Proteomes" id="UP001303222"/>
    </source>
</evidence>
<evidence type="ECO:0000256" key="1">
    <source>
        <dbReference type="SAM" id="MobiDB-lite"/>
    </source>
</evidence>
<reference evidence="2" key="1">
    <citation type="journal article" date="2023" name="Mol. Phylogenet. Evol.">
        <title>Genome-scale phylogeny and comparative genomics of the fungal order Sordariales.</title>
        <authorList>
            <person name="Hensen N."/>
            <person name="Bonometti L."/>
            <person name="Westerberg I."/>
            <person name="Brannstrom I.O."/>
            <person name="Guillou S."/>
            <person name="Cros-Aarteil S."/>
            <person name="Calhoun S."/>
            <person name="Haridas S."/>
            <person name="Kuo A."/>
            <person name="Mondo S."/>
            <person name="Pangilinan J."/>
            <person name="Riley R."/>
            <person name="LaButti K."/>
            <person name="Andreopoulos B."/>
            <person name="Lipzen A."/>
            <person name="Chen C."/>
            <person name="Yan M."/>
            <person name="Daum C."/>
            <person name="Ng V."/>
            <person name="Clum A."/>
            <person name="Steindorff A."/>
            <person name="Ohm R.A."/>
            <person name="Martin F."/>
            <person name="Silar P."/>
            <person name="Natvig D.O."/>
            <person name="Lalanne C."/>
            <person name="Gautier V."/>
            <person name="Ament-Velasquez S.L."/>
            <person name="Kruys A."/>
            <person name="Hutchinson M.I."/>
            <person name="Powell A.J."/>
            <person name="Barry K."/>
            <person name="Miller A.N."/>
            <person name="Grigoriev I.V."/>
            <person name="Debuchy R."/>
            <person name="Gladieux P."/>
            <person name="Hiltunen Thoren M."/>
            <person name="Johannesson H."/>
        </authorList>
    </citation>
    <scope>NUCLEOTIDE SEQUENCE</scope>
    <source>
        <strain evidence="2">CBS 626.80</strain>
    </source>
</reference>
<name>A0AAN6SBL2_9PEZI</name>
<dbReference type="AlphaFoldDB" id="A0AAN6SBL2"/>
<reference evidence="2" key="2">
    <citation type="submission" date="2023-06" db="EMBL/GenBank/DDBJ databases">
        <authorList>
            <consortium name="Lawrence Berkeley National Laboratory"/>
            <person name="Mondo S.J."/>
            <person name="Hensen N."/>
            <person name="Bonometti L."/>
            <person name="Westerberg I."/>
            <person name="Brannstrom I.O."/>
            <person name="Guillou S."/>
            <person name="Cros-Aarteil S."/>
            <person name="Calhoun S."/>
            <person name="Haridas S."/>
            <person name="Kuo A."/>
            <person name="Pangilinan J."/>
            <person name="Riley R."/>
            <person name="Labutti K."/>
            <person name="Andreopoulos B."/>
            <person name="Lipzen A."/>
            <person name="Chen C."/>
            <person name="Yanf M."/>
            <person name="Daum C."/>
            <person name="Ng V."/>
            <person name="Clum A."/>
            <person name="Steindorff A."/>
            <person name="Ohm R."/>
            <person name="Martin F."/>
            <person name="Silar P."/>
            <person name="Natvig D."/>
            <person name="Lalanne C."/>
            <person name="Gautier V."/>
            <person name="Ament-Velasquez S.L."/>
            <person name="Kruys A."/>
            <person name="Hutchinson M.I."/>
            <person name="Powell A.J."/>
            <person name="Barry K."/>
            <person name="Miller A.N."/>
            <person name="Grigoriev I.V."/>
            <person name="Debuchy R."/>
            <person name="Gladieux P."/>
            <person name="Thoren M.H."/>
            <person name="Johannesson H."/>
        </authorList>
    </citation>
    <scope>NUCLEOTIDE SEQUENCE</scope>
    <source>
        <strain evidence="2">CBS 626.80</strain>
    </source>
</reference>
<feature type="region of interest" description="Disordered" evidence="1">
    <location>
        <begin position="1"/>
        <end position="31"/>
    </location>
</feature>